<evidence type="ECO:0000256" key="1">
    <source>
        <dbReference type="SAM" id="Phobius"/>
    </source>
</evidence>
<reference evidence="2 3" key="1">
    <citation type="submission" date="2010-12" db="EMBL/GenBank/DDBJ databases">
        <authorList>
            <person name="Muzny D."/>
            <person name="Qin X."/>
            <person name="Deng J."/>
            <person name="Jiang H."/>
            <person name="Liu Y."/>
            <person name="Qu J."/>
            <person name="Song X.-Z."/>
            <person name="Zhang L."/>
            <person name="Thornton R."/>
            <person name="Coyle M."/>
            <person name="Francisco L."/>
            <person name="Jackson L."/>
            <person name="Javaid M."/>
            <person name="Korchina V."/>
            <person name="Kovar C."/>
            <person name="Mata R."/>
            <person name="Mathew T."/>
            <person name="Ngo R."/>
            <person name="Nguyen L."/>
            <person name="Nguyen N."/>
            <person name="Okwuonu G."/>
            <person name="Ongeri F."/>
            <person name="Pham C."/>
            <person name="Simmons D."/>
            <person name="Wilczek-Boney K."/>
            <person name="Hale W."/>
            <person name="Jakkamsetti A."/>
            <person name="Pham P."/>
            <person name="Ruth R."/>
            <person name="San Lucas F."/>
            <person name="Warren J."/>
            <person name="Zhang J."/>
            <person name="Zhao Z."/>
            <person name="Zhou C."/>
            <person name="Zhu D."/>
            <person name="Lee S."/>
            <person name="Bess C."/>
            <person name="Blankenburg K."/>
            <person name="Forbes L."/>
            <person name="Fu Q."/>
            <person name="Gubbala S."/>
            <person name="Hirani K."/>
            <person name="Jayaseelan J.C."/>
            <person name="Lara F."/>
            <person name="Munidasa M."/>
            <person name="Palculict T."/>
            <person name="Patil S."/>
            <person name="Pu L.-L."/>
            <person name="Saada N."/>
            <person name="Tang L."/>
            <person name="Weissenberger G."/>
            <person name="Zhu Y."/>
            <person name="Hemphill L."/>
            <person name="Shang Y."/>
            <person name="Youmans B."/>
            <person name="Ayvaz T."/>
            <person name="Ross M."/>
            <person name="Santibanez J."/>
            <person name="Aqrawi P."/>
            <person name="Gross S."/>
            <person name="Joshi V."/>
            <person name="Fowler G."/>
            <person name="Nazareth L."/>
            <person name="Reid J."/>
            <person name="Worley K."/>
            <person name="Petrosino J."/>
            <person name="Highlander S."/>
            <person name="Gibbs R."/>
        </authorList>
    </citation>
    <scope>NUCLEOTIDE SEQUENCE [LARGE SCALE GENOMIC DNA]</scope>
    <source>
        <strain evidence="2 3">DSM 3986</strain>
    </source>
</reference>
<dbReference type="RefSeq" id="WP_008750007.1">
    <property type="nucleotide sequence ID" value="NZ_GL622296.1"/>
</dbReference>
<dbReference type="AlphaFoldDB" id="E6LJX2"/>
<organism evidence="2 3">
    <name type="scientific">Lachnoanaerobaculum saburreum DSM 3986</name>
    <dbReference type="NCBI Taxonomy" id="887325"/>
    <lineage>
        <taxon>Bacteria</taxon>
        <taxon>Bacillati</taxon>
        <taxon>Bacillota</taxon>
        <taxon>Clostridia</taxon>
        <taxon>Lachnospirales</taxon>
        <taxon>Lachnospiraceae</taxon>
        <taxon>Lachnoanaerobaculum</taxon>
    </lineage>
</organism>
<gene>
    <name evidence="2" type="ORF">HMPREF0381_0235</name>
</gene>
<protein>
    <submittedName>
        <fullName evidence="2">Uncharacterized protein</fullName>
    </submittedName>
</protein>
<keyword evidence="1" id="KW-0812">Transmembrane</keyword>
<name>E6LJX2_9FIRM</name>
<keyword evidence="1" id="KW-0472">Membrane</keyword>
<sequence>MIEKLQKKLTLLLSYVSIFLLVFMLIFPFLFNRNGIYSDMRSTLASAINTPMYQDSVSGSYAVFQMMFDSDGNIIDTNRADFFS</sequence>
<dbReference type="EMBL" id="AEPW01000006">
    <property type="protein sequence ID" value="EFU77831.1"/>
    <property type="molecule type" value="Genomic_DNA"/>
</dbReference>
<keyword evidence="1" id="KW-1133">Transmembrane helix</keyword>
<feature type="transmembrane region" description="Helical" evidence="1">
    <location>
        <begin position="12"/>
        <end position="31"/>
    </location>
</feature>
<dbReference type="HOGENOM" id="CLU_2523414_0_0_9"/>
<proteinExistence type="predicted"/>
<comment type="caution">
    <text evidence="2">The sequence shown here is derived from an EMBL/GenBank/DDBJ whole genome shotgun (WGS) entry which is preliminary data.</text>
</comment>
<accession>E6LJX2</accession>
<dbReference type="Proteomes" id="UP000003434">
    <property type="component" value="Unassembled WGS sequence"/>
</dbReference>
<evidence type="ECO:0000313" key="2">
    <source>
        <dbReference type="EMBL" id="EFU77831.1"/>
    </source>
</evidence>
<evidence type="ECO:0000313" key="3">
    <source>
        <dbReference type="Proteomes" id="UP000003434"/>
    </source>
</evidence>